<keyword evidence="2" id="KW-1185">Reference proteome</keyword>
<sequence length="60" mass="6822">LFVLTIRVILSREALKRRGHSVGVHRDSIFSSFYHLIGKKSVDSFFSNTNLATTSERRGI</sequence>
<name>A0A564YR52_HYMDI</name>
<reference evidence="1 2" key="1">
    <citation type="submission" date="2019-07" db="EMBL/GenBank/DDBJ databases">
        <authorList>
            <person name="Jastrzebski P J."/>
            <person name="Paukszto L."/>
            <person name="Jastrzebski P J."/>
        </authorList>
    </citation>
    <scope>NUCLEOTIDE SEQUENCE [LARGE SCALE GENOMIC DNA]</scope>
    <source>
        <strain evidence="1 2">WMS-il1</strain>
    </source>
</reference>
<gene>
    <name evidence="1" type="ORF">WMSIL1_LOCUS8452</name>
</gene>
<protein>
    <submittedName>
        <fullName evidence="1">Uncharacterized protein</fullName>
    </submittedName>
</protein>
<evidence type="ECO:0000313" key="1">
    <source>
        <dbReference type="EMBL" id="VUZ49751.1"/>
    </source>
</evidence>
<feature type="non-terminal residue" evidence="1">
    <location>
        <position position="1"/>
    </location>
</feature>
<evidence type="ECO:0000313" key="2">
    <source>
        <dbReference type="Proteomes" id="UP000321570"/>
    </source>
</evidence>
<dbReference type="EMBL" id="CABIJS010000333">
    <property type="protein sequence ID" value="VUZ49751.1"/>
    <property type="molecule type" value="Genomic_DNA"/>
</dbReference>
<organism evidence="1 2">
    <name type="scientific">Hymenolepis diminuta</name>
    <name type="common">Rat tapeworm</name>
    <dbReference type="NCBI Taxonomy" id="6216"/>
    <lineage>
        <taxon>Eukaryota</taxon>
        <taxon>Metazoa</taxon>
        <taxon>Spiralia</taxon>
        <taxon>Lophotrochozoa</taxon>
        <taxon>Platyhelminthes</taxon>
        <taxon>Cestoda</taxon>
        <taxon>Eucestoda</taxon>
        <taxon>Cyclophyllidea</taxon>
        <taxon>Hymenolepididae</taxon>
        <taxon>Hymenolepis</taxon>
    </lineage>
</organism>
<dbReference type="Proteomes" id="UP000321570">
    <property type="component" value="Unassembled WGS sequence"/>
</dbReference>
<accession>A0A564YR52</accession>
<proteinExistence type="predicted"/>
<dbReference type="AlphaFoldDB" id="A0A564YR52"/>